<dbReference type="Pfam" id="PF00126">
    <property type="entry name" value="HTH_1"/>
    <property type="match status" value="1"/>
</dbReference>
<comment type="similarity">
    <text evidence="1">Belongs to the LysR transcriptional regulatory family.</text>
</comment>
<keyword evidence="7" id="KW-1185">Reference proteome</keyword>
<dbReference type="InterPro" id="IPR036390">
    <property type="entry name" value="WH_DNA-bd_sf"/>
</dbReference>
<keyword evidence="2" id="KW-0805">Transcription regulation</keyword>
<dbReference type="RefSeq" id="WP_096452856.1">
    <property type="nucleotide sequence ID" value="NZ_JBHSOG010000005.1"/>
</dbReference>
<dbReference type="InterPro" id="IPR005119">
    <property type="entry name" value="LysR_subst-bd"/>
</dbReference>
<sequence length="298" mass="32794">MDRLQAMQLFTRIVELGSFSRAAEQLSLPRASATQIIKQLEAHLGVRLLQRTTRHVSPTLDGSAYYQRCVAILADIDETEASFSQAARHPQGRLKIDLPASLGRIVVIPALPAFCERYPQITLDIGVGDRYIDLVRESVDCVVRLGELRDSSLVARRLAALRQVTCASRAYVERFGVPATLADLDAHRAVDYVSASTGRSSPLEFITGGRTETRTIPSIIAVNNGDAYLAACEAGLGMVQIPRYRAGRQIADGTLIEFLPDSPPPNLPLSVLYPHHRHLSPRVRVFVDWLAELLGPLH</sequence>
<dbReference type="Pfam" id="PF03466">
    <property type="entry name" value="LysR_substrate"/>
    <property type="match status" value="1"/>
</dbReference>
<dbReference type="InterPro" id="IPR036388">
    <property type="entry name" value="WH-like_DNA-bd_sf"/>
</dbReference>
<evidence type="ECO:0000259" key="5">
    <source>
        <dbReference type="PROSITE" id="PS50931"/>
    </source>
</evidence>
<comment type="caution">
    <text evidence="6">The sequence shown here is derived from an EMBL/GenBank/DDBJ whole genome shotgun (WGS) entry which is preliminary data.</text>
</comment>
<dbReference type="PANTHER" id="PTHR30537:SF72">
    <property type="entry name" value="LYSR FAMILY TRANSCRIPTIONAL REGULATOR"/>
    <property type="match status" value="1"/>
</dbReference>
<dbReference type="InterPro" id="IPR000847">
    <property type="entry name" value="LysR_HTH_N"/>
</dbReference>
<dbReference type="Proteomes" id="UP001595974">
    <property type="component" value="Unassembled WGS sequence"/>
</dbReference>
<organism evidence="6 7">
    <name type="scientific">Thauera sinica</name>
    <dbReference type="NCBI Taxonomy" id="2665146"/>
    <lineage>
        <taxon>Bacteria</taxon>
        <taxon>Pseudomonadati</taxon>
        <taxon>Pseudomonadota</taxon>
        <taxon>Betaproteobacteria</taxon>
        <taxon>Rhodocyclales</taxon>
        <taxon>Zoogloeaceae</taxon>
        <taxon>Thauera</taxon>
    </lineage>
</organism>
<evidence type="ECO:0000313" key="7">
    <source>
        <dbReference type="Proteomes" id="UP001595974"/>
    </source>
</evidence>
<reference evidence="7" key="1">
    <citation type="journal article" date="2019" name="Int. J. Syst. Evol. Microbiol.">
        <title>The Global Catalogue of Microorganisms (GCM) 10K type strain sequencing project: providing services to taxonomists for standard genome sequencing and annotation.</title>
        <authorList>
            <consortium name="The Broad Institute Genomics Platform"/>
            <consortium name="The Broad Institute Genome Sequencing Center for Infectious Disease"/>
            <person name="Wu L."/>
            <person name="Ma J."/>
        </authorList>
    </citation>
    <scope>NUCLEOTIDE SEQUENCE [LARGE SCALE GENOMIC DNA]</scope>
    <source>
        <strain evidence="7">SHR3</strain>
    </source>
</reference>
<feature type="domain" description="HTH lysR-type" evidence="5">
    <location>
        <begin position="1"/>
        <end position="59"/>
    </location>
</feature>
<keyword evidence="3" id="KW-0238">DNA-binding</keyword>
<name>A0ABW1AKY0_9RHOO</name>
<proteinExistence type="inferred from homology"/>
<dbReference type="CDD" id="cd08472">
    <property type="entry name" value="PBP2_CrgA_like_3"/>
    <property type="match status" value="1"/>
</dbReference>
<gene>
    <name evidence="6" type="ORF">ACFPTN_00695</name>
</gene>
<dbReference type="Gene3D" id="3.40.190.290">
    <property type="match status" value="1"/>
</dbReference>
<keyword evidence="4" id="KW-0804">Transcription</keyword>
<dbReference type="InterPro" id="IPR058163">
    <property type="entry name" value="LysR-type_TF_proteobact-type"/>
</dbReference>
<evidence type="ECO:0000256" key="3">
    <source>
        <dbReference type="ARBA" id="ARBA00023125"/>
    </source>
</evidence>
<dbReference type="SUPFAM" id="SSF53850">
    <property type="entry name" value="Periplasmic binding protein-like II"/>
    <property type="match status" value="1"/>
</dbReference>
<protein>
    <submittedName>
        <fullName evidence="6">LysR family transcriptional regulator</fullName>
    </submittedName>
</protein>
<accession>A0ABW1AKY0</accession>
<dbReference type="SUPFAM" id="SSF46785">
    <property type="entry name" value="Winged helix' DNA-binding domain"/>
    <property type="match status" value="1"/>
</dbReference>
<evidence type="ECO:0000256" key="4">
    <source>
        <dbReference type="ARBA" id="ARBA00023163"/>
    </source>
</evidence>
<evidence type="ECO:0000256" key="1">
    <source>
        <dbReference type="ARBA" id="ARBA00009437"/>
    </source>
</evidence>
<dbReference type="EMBL" id="JBHSOG010000005">
    <property type="protein sequence ID" value="MFC5767882.1"/>
    <property type="molecule type" value="Genomic_DNA"/>
</dbReference>
<evidence type="ECO:0000256" key="2">
    <source>
        <dbReference type="ARBA" id="ARBA00023015"/>
    </source>
</evidence>
<dbReference type="Gene3D" id="1.10.10.10">
    <property type="entry name" value="Winged helix-like DNA-binding domain superfamily/Winged helix DNA-binding domain"/>
    <property type="match status" value="1"/>
</dbReference>
<dbReference type="PANTHER" id="PTHR30537">
    <property type="entry name" value="HTH-TYPE TRANSCRIPTIONAL REGULATOR"/>
    <property type="match status" value="1"/>
</dbReference>
<dbReference type="PROSITE" id="PS50931">
    <property type="entry name" value="HTH_LYSR"/>
    <property type="match status" value="1"/>
</dbReference>
<evidence type="ECO:0000313" key="6">
    <source>
        <dbReference type="EMBL" id="MFC5767882.1"/>
    </source>
</evidence>